<evidence type="ECO:0000313" key="3">
    <source>
        <dbReference type="Proteomes" id="UP001219525"/>
    </source>
</evidence>
<protein>
    <submittedName>
        <fullName evidence="2">Uncharacterized protein</fullName>
    </submittedName>
</protein>
<dbReference type="EMBL" id="JARJCW010000017">
    <property type="protein sequence ID" value="KAJ7215417.1"/>
    <property type="molecule type" value="Genomic_DNA"/>
</dbReference>
<accession>A0AAD6VK77</accession>
<dbReference type="Proteomes" id="UP001219525">
    <property type="component" value="Unassembled WGS sequence"/>
</dbReference>
<keyword evidence="3" id="KW-1185">Reference proteome</keyword>
<keyword evidence="1" id="KW-0732">Signal</keyword>
<dbReference type="Gene3D" id="2.60.120.260">
    <property type="entry name" value="Galactose-binding domain-like"/>
    <property type="match status" value="1"/>
</dbReference>
<comment type="caution">
    <text evidence="2">The sequence shown here is derived from an EMBL/GenBank/DDBJ whole genome shotgun (WGS) entry which is preliminary data.</text>
</comment>
<evidence type="ECO:0000313" key="2">
    <source>
        <dbReference type="EMBL" id="KAJ7215417.1"/>
    </source>
</evidence>
<sequence>MRPAFYFLVLGPSAGLSFVSGLRNVTLDDNDPAITYSPQWGVSPGDNSLDFGGSVHFSDDGTATASLTFRGVALYLLAASWSSNVGAQLTIDGQGPFVVDFEDHGVRPDDAGLGRETLESQVVWAATQLSDEQHTVVISKPPSMRFVVLD</sequence>
<gene>
    <name evidence="2" type="ORF">GGX14DRAFT_359512</name>
</gene>
<feature type="signal peptide" evidence="1">
    <location>
        <begin position="1"/>
        <end position="21"/>
    </location>
</feature>
<dbReference type="AlphaFoldDB" id="A0AAD6VK77"/>
<name>A0AAD6VK77_9AGAR</name>
<reference evidence="2" key="1">
    <citation type="submission" date="2023-03" db="EMBL/GenBank/DDBJ databases">
        <title>Massive genome expansion in bonnet fungi (Mycena s.s.) driven by repeated elements and novel gene families across ecological guilds.</title>
        <authorList>
            <consortium name="Lawrence Berkeley National Laboratory"/>
            <person name="Harder C.B."/>
            <person name="Miyauchi S."/>
            <person name="Viragh M."/>
            <person name="Kuo A."/>
            <person name="Thoen E."/>
            <person name="Andreopoulos B."/>
            <person name="Lu D."/>
            <person name="Skrede I."/>
            <person name="Drula E."/>
            <person name="Henrissat B."/>
            <person name="Morin E."/>
            <person name="Kohler A."/>
            <person name="Barry K."/>
            <person name="LaButti K."/>
            <person name="Morin E."/>
            <person name="Salamov A."/>
            <person name="Lipzen A."/>
            <person name="Mereny Z."/>
            <person name="Hegedus B."/>
            <person name="Baldrian P."/>
            <person name="Stursova M."/>
            <person name="Weitz H."/>
            <person name="Taylor A."/>
            <person name="Grigoriev I.V."/>
            <person name="Nagy L.G."/>
            <person name="Martin F."/>
            <person name="Kauserud H."/>
        </authorList>
    </citation>
    <scope>NUCLEOTIDE SEQUENCE</scope>
    <source>
        <strain evidence="2">9144</strain>
    </source>
</reference>
<organism evidence="2 3">
    <name type="scientific">Mycena pura</name>
    <dbReference type="NCBI Taxonomy" id="153505"/>
    <lineage>
        <taxon>Eukaryota</taxon>
        <taxon>Fungi</taxon>
        <taxon>Dikarya</taxon>
        <taxon>Basidiomycota</taxon>
        <taxon>Agaricomycotina</taxon>
        <taxon>Agaricomycetes</taxon>
        <taxon>Agaricomycetidae</taxon>
        <taxon>Agaricales</taxon>
        <taxon>Marasmiineae</taxon>
        <taxon>Mycenaceae</taxon>
        <taxon>Mycena</taxon>
    </lineage>
</organism>
<feature type="chain" id="PRO_5042207996" evidence="1">
    <location>
        <begin position="22"/>
        <end position="150"/>
    </location>
</feature>
<feature type="non-terminal residue" evidence="2">
    <location>
        <position position="1"/>
    </location>
</feature>
<evidence type="ECO:0000256" key="1">
    <source>
        <dbReference type="SAM" id="SignalP"/>
    </source>
</evidence>
<proteinExistence type="predicted"/>